<name>A0A1A2Z847_9MYCO</name>
<dbReference type="AlphaFoldDB" id="A0A1A2Z847"/>
<proteinExistence type="predicted"/>
<dbReference type="Proteomes" id="UP000093592">
    <property type="component" value="Unassembled WGS sequence"/>
</dbReference>
<gene>
    <name evidence="1" type="ORF">A5707_01885</name>
</gene>
<evidence type="ECO:0000313" key="2">
    <source>
        <dbReference type="Proteomes" id="UP000093592"/>
    </source>
</evidence>
<sequence>MNLSDVATTPFRWASALRGRRIFHPAGVVATGRLERSAPRGRGLPVASCDVIARVSKGAGTPGAVPDVVGLAWKMPRLQFPRTGWDVLLASTGARVLPRIGLRPVTSWRGAVLSSLMPLQYQQQYWWIRARLITEISDRGVSLDSIRDRIGDGGIVFEIEQACGTGAFESLAQLTLDRLVPANQARDVVFDPTIHAPQDIRLAPGWLTDLRRSAYERSREGRDTR</sequence>
<dbReference type="InterPro" id="IPR020835">
    <property type="entry name" value="Catalase_sf"/>
</dbReference>
<dbReference type="SUPFAM" id="SSF56634">
    <property type="entry name" value="Heme-dependent catalase-like"/>
    <property type="match status" value="1"/>
</dbReference>
<dbReference type="EMBL" id="LZKJ01000125">
    <property type="protein sequence ID" value="OBI45286.1"/>
    <property type="molecule type" value="Genomic_DNA"/>
</dbReference>
<organism evidence="1 2">
    <name type="scientific">Mycobacterium kyorinense</name>
    <dbReference type="NCBI Taxonomy" id="487514"/>
    <lineage>
        <taxon>Bacteria</taxon>
        <taxon>Bacillati</taxon>
        <taxon>Actinomycetota</taxon>
        <taxon>Actinomycetes</taxon>
        <taxon>Mycobacteriales</taxon>
        <taxon>Mycobacteriaceae</taxon>
        <taxon>Mycobacterium</taxon>
    </lineage>
</organism>
<accession>A0A1A2Z847</accession>
<evidence type="ECO:0000313" key="1">
    <source>
        <dbReference type="EMBL" id="OBI45286.1"/>
    </source>
</evidence>
<dbReference type="GO" id="GO:0020037">
    <property type="term" value="F:heme binding"/>
    <property type="evidence" value="ECO:0007669"/>
    <property type="project" value="InterPro"/>
</dbReference>
<dbReference type="RefSeq" id="WP_065014965.1">
    <property type="nucleotide sequence ID" value="NZ_LZKJ01000125.1"/>
</dbReference>
<reference evidence="2" key="1">
    <citation type="submission" date="2016-06" db="EMBL/GenBank/DDBJ databases">
        <authorList>
            <person name="Sutton G."/>
            <person name="Brinkac L."/>
            <person name="Sanka R."/>
            <person name="Adams M."/>
            <person name="Lau E."/>
            <person name="Sam S."/>
            <person name="Sreng N."/>
            <person name="Him V."/>
            <person name="Kerleguer A."/>
            <person name="Cheng S."/>
        </authorList>
    </citation>
    <scope>NUCLEOTIDE SEQUENCE [LARGE SCALE GENOMIC DNA]</scope>
    <source>
        <strain evidence="2">E861</strain>
    </source>
</reference>
<dbReference type="OrthoDB" id="3368165at2"/>
<comment type="caution">
    <text evidence="1">The sequence shown here is derived from an EMBL/GenBank/DDBJ whole genome shotgun (WGS) entry which is preliminary data.</text>
</comment>
<protein>
    <submittedName>
        <fullName evidence="1">Phosphodiesterase</fullName>
    </submittedName>
</protein>